<dbReference type="SUPFAM" id="SSF46785">
    <property type="entry name" value="Winged helix' DNA-binding domain"/>
    <property type="match status" value="1"/>
</dbReference>
<dbReference type="Pfam" id="PF13545">
    <property type="entry name" value="HTH_Crp_2"/>
    <property type="match status" value="1"/>
</dbReference>
<comment type="caution">
    <text evidence="6">The sequence shown here is derived from an EMBL/GenBank/DDBJ whole genome shotgun (WGS) entry which is preliminary data.</text>
</comment>
<dbReference type="GO" id="GO:0003677">
    <property type="term" value="F:DNA binding"/>
    <property type="evidence" value="ECO:0007669"/>
    <property type="project" value="UniProtKB-KW"/>
</dbReference>
<dbReference type="CDD" id="cd00038">
    <property type="entry name" value="CAP_ED"/>
    <property type="match status" value="1"/>
</dbReference>
<keyword evidence="2" id="KW-0238">DNA-binding</keyword>
<evidence type="ECO:0000313" key="6">
    <source>
        <dbReference type="EMBL" id="KRM14504.1"/>
    </source>
</evidence>
<evidence type="ECO:0000256" key="2">
    <source>
        <dbReference type="ARBA" id="ARBA00023125"/>
    </source>
</evidence>
<feature type="domain" description="Cyclic nucleotide-binding" evidence="4">
    <location>
        <begin position="15"/>
        <end position="134"/>
    </location>
</feature>
<reference evidence="6 7" key="1">
    <citation type="journal article" date="2015" name="Genome Announc.">
        <title>Expanding the biotechnology potential of lactobacilli through comparative genomics of 213 strains and associated genera.</title>
        <authorList>
            <person name="Sun Z."/>
            <person name="Harris H.M."/>
            <person name="McCann A."/>
            <person name="Guo C."/>
            <person name="Argimon S."/>
            <person name="Zhang W."/>
            <person name="Yang X."/>
            <person name="Jeffery I.B."/>
            <person name="Cooney J.C."/>
            <person name="Kagawa T.F."/>
            <person name="Liu W."/>
            <person name="Song Y."/>
            <person name="Salvetti E."/>
            <person name="Wrobel A."/>
            <person name="Rasinkangas P."/>
            <person name="Parkhill J."/>
            <person name="Rea M.C."/>
            <person name="O'Sullivan O."/>
            <person name="Ritari J."/>
            <person name="Douillard F.P."/>
            <person name="Paul Ross R."/>
            <person name="Yang R."/>
            <person name="Briner A.E."/>
            <person name="Felis G.E."/>
            <person name="de Vos W.M."/>
            <person name="Barrangou R."/>
            <person name="Klaenhammer T.R."/>
            <person name="Caufield P.W."/>
            <person name="Cui Y."/>
            <person name="Zhang H."/>
            <person name="O'Toole P.W."/>
        </authorList>
    </citation>
    <scope>NUCLEOTIDE SEQUENCE [LARGE SCALE GENOMIC DNA]</scope>
    <source>
        <strain evidence="6 7">DSM 4864</strain>
    </source>
</reference>
<dbReference type="PANTHER" id="PTHR24567:SF26">
    <property type="entry name" value="REGULATORY PROTEIN YEIL"/>
    <property type="match status" value="1"/>
</dbReference>
<dbReference type="RefSeq" id="WP_007124600.1">
    <property type="nucleotide sequence ID" value="NZ_AZGE01000028.1"/>
</dbReference>
<evidence type="ECO:0000259" key="5">
    <source>
        <dbReference type="PROSITE" id="PS51063"/>
    </source>
</evidence>
<dbReference type="Gene3D" id="2.60.120.10">
    <property type="entry name" value="Jelly Rolls"/>
    <property type="match status" value="1"/>
</dbReference>
<keyword evidence="1" id="KW-0805">Transcription regulation</keyword>
<accession>A0A0R1W969</accession>
<dbReference type="InterPro" id="IPR014710">
    <property type="entry name" value="RmlC-like_jellyroll"/>
</dbReference>
<gene>
    <name evidence="6" type="ORF">FC49_GL001093</name>
</gene>
<sequence length="214" mass="24630">MMISGTHLCVRLVPLFNQLPLANQRQIESLLVHHHYQRGEVILAPGDEGRMVIVEDGQVKLYQLNEEGEEQVLEVMHTGDYVGERWLYGAENEATFAVVQKPAALCTISYEDFTKLLAEYPELATRLLQLTMDKVQELTTQNQYLMMEAVEERLWAYLNRQATLRGRSRFTLPMKMKDLATYLGTTPETLSRKFKNLQAAGKIDRDRRVVSILQ</sequence>
<evidence type="ECO:0008006" key="8">
    <source>
        <dbReference type="Google" id="ProtNLM"/>
    </source>
</evidence>
<dbReference type="SMART" id="SM00419">
    <property type="entry name" value="HTH_CRP"/>
    <property type="match status" value="1"/>
</dbReference>
<dbReference type="Gene3D" id="1.10.10.10">
    <property type="entry name" value="Winged helix-like DNA-binding domain superfamily/Winged helix DNA-binding domain"/>
    <property type="match status" value="1"/>
</dbReference>
<dbReference type="SMART" id="SM00100">
    <property type="entry name" value="cNMP"/>
    <property type="match status" value="1"/>
</dbReference>
<dbReference type="PRINTS" id="PR00034">
    <property type="entry name" value="HTHCRP"/>
</dbReference>
<evidence type="ECO:0000259" key="4">
    <source>
        <dbReference type="PROSITE" id="PS50042"/>
    </source>
</evidence>
<dbReference type="InterPro" id="IPR036390">
    <property type="entry name" value="WH_DNA-bd_sf"/>
</dbReference>
<evidence type="ECO:0000313" key="7">
    <source>
        <dbReference type="Proteomes" id="UP000050973"/>
    </source>
</evidence>
<dbReference type="PROSITE" id="PS51063">
    <property type="entry name" value="HTH_CRP_2"/>
    <property type="match status" value="1"/>
</dbReference>
<dbReference type="GO" id="GO:0003700">
    <property type="term" value="F:DNA-binding transcription factor activity"/>
    <property type="evidence" value="ECO:0007669"/>
    <property type="project" value="TreeGrafter"/>
</dbReference>
<dbReference type="GO" id="GO:0005829">
    <property type="term" value="C:cytosol"/>
    <property type="evidence" value="ECO:0007669"/>
    <property type="project" value="TreeGrafter"/>
</dbReference>
<evidence type="ECO:0000256" key="3">
    <source>
        <dbReference type="ARBA" id="ARBA00023163"/>
    </source>
</evidence>
<name>A0A0R1W969_9LACO</name>
<dbReference type="InterPro" id="IPR012318">
    <property type="entry name" value="HTH_CRP"/>
</dbReference>
<dbReference type="InterPro" id="IPR018490">
    <property type="entry name" value="cNMP-bd_dom_sf"/>
</dbReference>
<dbReference type="SUPFAM" id="SSF51206">
    <property type="entry name" value="cAMP-binding domain-like"/>
    <property type="match status" value="1"/>
</dbReference>
<dbReference type="InterPro" id="IPR036388">
    <property type="entry name" value="WH-like_DNA-bd_sf"/>
</dbReference>
<dbReference type="Pfam" id="PF00027">
    <property type="entry name" value="cNMP_binding"/>
    <property type="match status" value="1"/>
</dbReference>
<dbReference type="PROSITE" id="PS50042">
    <property type="entry name" value="CNMP_BINDING_3"/>
    <property type="match status" value="1"/>
</dbReference>
<dbReference type="PANTHER" id="PTHR24567">
    <property type="entry name" value="CRP FAMILY TRANSCRIPTIONAL REGULATORY PROTEIN"/>
    <property type="match status" value="1"/>
</dbReference>
<keyword evidence="3" id="KW-0804">Transcription</keyword>
<organism evidence="6 7">
    <name type="scientific">Limosilactobacillus oris DSM 4864</name>
    <dbReference type="NCBI Taxonomy" id="1423779"/>
    <lineage>
        <taxon>Bacteria</taxon>
        <taxon>Bacillati</taxon>
        <taxon>Bacillota</taxon>
        <taxon>Bacilli</taxon>
        <taxon>Lactobacillales</taxon>
        <taxon>Lactobacillaceae</taxon>
        <taxon>Limosilactobacillus</taxon>
    </lineage>
</organism>
<evidence type="ECO:0000256" key="1">
    <source>
        <dbReference type="ARBA" id="ARBA00023015"/>
    </source>
</evidence>
<dbReference type="InterPro" id="IPR000595">
    <property type="entry name" value="cNMP-bd_dom"/>
</dbReference>
<feature type="domain" description="HTH crp-type" evidence="5">
    <location>
        <begin position="148"/>
        <end position="214"/>
    </location>
</feature>
<dbReference type="EMBL" id="AZGE01000028">
    <property type="protein sequence ID" value="KRM14504.1"/>
    <property type="molecule type" value="Genomic_DNA"/>
</dbReference>
<dbReference type="Proteomes" id="UP000050973">
    <property type="component" value="Unassembled WGS sequence"/>
</dbReference>
<proteinExistence type="predicted"/>
<dbReference type="PATRIC" id="fig|1423779.3.peg.1124"/>
<protein>
    <recommendedName>
        <fullName evidence="8">Cyclic nucleotide-binding domain protein</fullName>
    </recommendedName>
</protein>
<dbReference type="AlphaFoldDB" id="A0A0R1W969"/>
<dbReference type="InterPro" id="IPR050397">
    <property type="entry name" value="Env_Response_Regulators"/>
</dbReference>